<dbReference type="EMBL" id="MFQZ01000001">
    <property type="protein sequence ID" value="OGH88609.1"/>
    <property type="molecule type" value="Genomic_DNA"/>
</dbReference>
<evidence type="ECO:0000313" key="3">
    <source>
        <dbReference type="Proteomes" id="UP000177907"/>
    </source>
</evidence>
<organism evidence="2 3">
    <name type="scientific">Candidatus Magasanikbacteria bacterium RIFOXYC2_FULL_42_28</name>
    <dbReference type="NCBI Taxonomy" id="1798704"/>
    <lineage>
        <taxon>Bacteria</taxon>
        <taxon>Candidatus Magasanikiibacteriota</taxon>
    </lineage>
</organism>
<keyword evidence="1" id="KW-0472">Membrane</keyword>
<feature type="transmembrane region" description="Helical" evidence="1">
    <location>
        <begin position="6"/>
        <end position="27"/>
    </location>
</feature>
<proteinExistence type="predicted"/>
<keyword evidence="1" id="KW-0812">Transmembrane</keyword>
<keyword evidence="1" id="KW-1133">Transmembrane helix</keyword>
<reference evidence="2 3" key="1">
    <citation type="journal article" date="2016" name="Nat. Commun.">
        <title>Thousands of microbial genomes shed light on interconnected biogeochemical processes in an aquifer system.</title>
        <authorList>
            <person name="Anantharaman K."/>
            <person name="Brown C.T."/>
            <person name="Hug L.A."/>
            <person name="Sharon I."/>
            <person name="Castelle C.J."/>
            <person name="Probst A.J."/>
            <person name="Thomas B.C."/>
            <person name="Singh A."/>
            <person name="Wilkins M.J."/>
            <person name="Karaoz U."/>
            <person name="Brodie E.L."/>
            <person name="Williams K.H."/>
            <person name="Hubbard S.S."/>
            <person name="Banfield J.F."/>
        </authorList>
    </citation>
    <scope>NUCLEOTIDE SEQUENCE [LARGE SCALE GENOMIC DNA]</scope>
</reference>
<protein>
    <submittedName>
        <fullName evidence="2">Uncharacterized protein</fullName>
    </submittedName>
</protein>
<name>A0A1F6NXF5_9BACT</name>
<evidence type="ECO:0000256" key="1">
    <source>
        <dbReference type="SAM" id="Phobius"/>
    </source>
</evidence>
<gene>
    <name evidence="2" type="ORF">A3J93_00725</name>
</gene>
<comment type="caution">
    <text evidence="2">The sequence shown here is derived from an EMBL/GenBank/DDBJ whole genome shotgun (WGS) entry which is preliminary data.</text>
</comment>
<dbReference type="Proteomes" id="UP000177907">
    <property type="component" value="Unassembled WGS sequence"/>
</dbReference>
<sequence length="449" mass="51022">MNKKLVVVFTFFVPILVLFVIILVLVFRYSKQANLVANFSDTNQIALAEITSIVSTTQLQPEKKQMTIVEMEDALKELNDKRLSIESFGAVIYDPIIFDLAKIRYGVEVLKNPNKQIKGIQCFTASEIQDKLTSLSVDLDYYNFIPALKKRLSFMRRDLLWYKHQLENLIEKRGVAAPAGVKENLAALDVVYSKIQGIKEDNELLTINVDNLKDLVAKINISRPALEYAVKWARVLKSADESIVDYKKRLVTLKTTVDDLAVKNFDVSPQYNLFQTGVSKLVDARDASDLLYKNGKAEDALNKIDADFFKRKEIVNSHGNVISYMNNLGEFDSHYQSNLSVIRSEIKRLNNLNAETAGLQSMHDQMINYGSFVNLKIGARLNSDIAPTQEDDKSLLNGMVSFEESYRNAFSIVMSYQPKVWVAYPSENFPLLNISNVFVDFFNYKPGIQ</sequence>
<dbReference type="STRING" id="1798704.A3J93_00725"/>
<evidence type="ECO:0000313" key="2">
    <source>
        <dbReference type="EMBL" id="OGH88609.1"/>
    </source>
</evidence>
<accession>A0A1F6NXF5</accession>
<dbReference type="AlphaFoldDB" id="A0A1F6NXF5"/>